<evidence type="ECO:0000313" key="3">
    <source>
        <dbReference type="Proteomes" id="UP001642484"/>
    </source>
</evidence>
<keyword evidence="3" id="KW-1185">Reference proteome</keyword>
<organism evidence="1 3">
    <name type="scientific">Durusdinium trenchii</name>
    <dbReference type="NCBI Taxonomy" id="1381693"/>
    <lineage>
        <taxon>Eukaryota</taxon>
        <taxon>Sar</taxon>
        <taxon>Alveolata</taxon>
        <taxon>Dinophyceae</taxon>
        <taxon>Suessiales</taxon>
        <taxon>Symbiodiniaceae</taxon>
        <taxon>Durusdinium</taxon>
    </lineage>
</organism>
<name>A0ABP0LQX4_9DINO</name>
<evidence type="ECO:0000313" key="2">
    <source>
        <dbReference type="EMBL" id="CAK9041265.1"/>
    </source>
</evidence>
<protein>
    <submittedName>
        <fullName evidence="1">Uncharacterized protein</fullName>
    </submittedName>
</protein>
<dbReference type="EMBL" id="CAXAMN010013536">
    <property type="protein sequence ID" value="CAK9041103.1"/>
    <property type="molecule type" value="Genomic_DNA"/>
</dbReference>
<sequence>MSQDLIAQLTAVAVKLEGCANRLQESIKKKKSKNKHYREVIEEVNRLTALARDRLELGRALVKASEKAGKAKPKAKASPASSANSAKA</sequence>
<dbReference type="EMBL" id="CAXAMN010013581">
    <property type="protein sequence ID" value="CAK9041265.1"/>
    <property type="molecule type" value="Genomic_DNA"/>
</dbReference>
<reference evidence="1 3" key="1">
    <citation type="submission" date="2024-02" db="EMBL/GenBank/DDBJ databases">
        <authorList>
            <person name="Chen Y."/>
            <person name="Shah S."/>
            <person name="Dougan E. K."/>
            <person name="Thang M."/>
            <person name="Chan C."/>
        </authorList>
    </citation>
    <scope>NUCLEOTIDE SEQUENCE [LARGE SCALE GENOMIC DNA]</scope>
</reference>
<dbReference type="Proteomes" id="UP001642484">
    <property type="component" value="Unassembled WGS sequence"/>
</dbReference>
<proteinExistence type="predicted"/>
<comment type="caution">
    <text evidence="1">The sequence shown here is derived from an EMBL/GenBank/DDBJ whole genome shotgun (WGS) entry which is preliminary data.</text>
</comment>
<gene>
    <name evidence="1" type="ORF">CCMP2556_LOCUS22065</name>
    <name evidence="2" type="ORF">CCMP2556_LOCUS22138</name>
</gene>
<accession>A0ABP0LQX4</accession>
<evidence type="ECO:0000313" key="1">
    <source>
        <dbReference type="EMBL" id="CAK9041103.1"/>
    </source>
</evidence>